<dbReference type="OrthoDB" id="9933945at2759"/>
<evidence type="ECO:0000313" key="2">
    <source>
        <dbReference type="RefSeq" id="XP_013860298.1"/>
    </source>
</evidence>
<reference evidence="2" key="1">
    <citation type="submission" date="2025-08" db="UniProtKB">
        <authorList>
            <consortium name="RefSeq"/>
        </authorList>
    </citation>
    <scope>IDENTIFICATION</scope>
    <source>
        <strain evidence="2">Quisiro</strain>
        <tissue evidence="2">Liver</tissue>
    </source>
</reference>
<dbReference type="FunCoup" id="A0A2I4AXR4">
    <property type="interactions" value="901"/>
</dbReference>
<proteinExistence type="predicted"/>
<dbReference type="PANTHER" id="PTHR36292:SF1">
    <property type="entry name" value="UPF0575 PROTEIN C19ORF67"/>
    <property type="match status" value="1"/>
</dbReference>
<name>A0A2I4AXR4_AUSLI</name>
<organism evidence="1 2">
    <name type="scientific">Austrofundulus limnaeus</name>
    <name type="common">Annual killifish</name>
    <dbReference type="NCBI Taxonomy" id="52670"/>
    <lineage>
        <taxon>Eukaryota</taxon>
        <taxon>Metazoa</taxon>
        <taxon>Chordata</taxon>
        <taxon>Craniata</taxon>
        <taxon>Vertebrata</taxon>
        <taxon>Euteleostomi</taxon>
        <taxon>Actinopterygii</taxon>
        <taxon>Neopterygii</taxon>
        <taxon>Teleostei</taxon>
        <taxon>Neoteleostei</taxon>
        <taxon>Acanthomorphata</taxon>
        <taxon>Ovalentaria</taxon>
        <taxon>Atherinomorphae</taxon>
        <taxon>Cyprinodontiformes</taxon>
        <taxon>Rivulidae</taxon>
        <taxon>Austrofundulus</taxon>
    </lineage>
</organism>
<sequence>MEQTEGQLQLDDSPQGLDAFIDWLLEDRIDEENLASGFREMEDDENLLLLADVSLAPPCGRSACCSYSEEKRNERSLQEDQLQLQLQSLLSKADDLHDCLISGLGHVEKESLHAAVSSFLFSCQPYFNHLESRARSTVSQYSHVPADMCSKLLEFSQQLCDRLEQLLLTYATHGILSLNETEPDSVSHFCVGQTQLGRLKLTIFRYCKPTPYLARTNTGLYKRMRWNVERLRDQQEDGGAEEDGEEAHIDYYFLCYEDIPNPCAESDSEGAGHDGLVRMWSIGQWIQVNPDPSTEDINDWILCEVPEGDYNRLLLLGHDEPSSCSATDYLQQLLLSCCID</sequence>
<dbReference type="InterPro" id="IPR021748">
    <property type="entry name" value="DUF3314"/>
</dbReference>
<dbReference type="STRING" id="52670.A0A2I4AXR4"/>
<dbReference type="RefSeq" id="XP_013860298.1">
    <property type="nucleotide sequence ID" value="XM_014004844.1"/>
</dbReference>
<dbReference type="KEGG" id="alim:106515183"/>
<evidence type="ECO:0000313" key="1">
    <source>
        <dbReference type="Proteomes" id="UP000192220"/>
    </source>
</evidence>
<accession>A0A2I4AXR4</accession>
<gene>
    <name evidence="2" type="primary">cunh19orf67</name>
</gene>
<keyword evidence="1" id="KW-1185">Reference proteome</keyword>
<dbReference type="Pfam" id="PF11771">
    <property type="entry name" value="DUF3314"/>
    <property type="match status" value="1"/>
</dbReference>
<dbReference type="InParanoid" id="A0A2I4AXR4"/>
<dbReference type="Proteomes" id="UP000192220">
    <property type="component" value="Unplaced"/>
</dbReference>
<dbReference type="AlphaFoldDB" id="A0A2I4AXR4"/>
<dbReference type="CTD" id="103189105"/>
<dbReference type="PANTHER" id="PTHR36292">
    <property type="entry name" value="UPF0575 PROTEIN C19ORF67"/>
    <property type="match status" value="1"/>
</dbReference>
<protein>
    <submittedName>
        <fullName evidence="2">UPF0575 protein C19orf67 homolog isoform X1</fullName>
    </submittedName>
</protein>